<organism evidence="8 9">
    <name type="scientific">Herbaspirillum lusitanum</name>
    <dbReference type="NCBI Taxonomy" id="213312"/>
    <lineage>
        <taxon>Bacteria</taxon>
        <taxon>Pseudomonadati</taxon>
        <taxon>Pseudomonadota</taxon>
        <taxon>Betaproteobacteria</taxon>
        <taxon>Burkholderiales</taxon>
        <taxon>Oxalobacteraceae</taxon>
        <taxon>Herbaspirillum</taxon>
    </lineage>
</organism>
<evidence type="ECO:0000256" key="6">
    <source>
        <dbReference type="ARBA" id="ARBA00037066"/>
    </source>
</evidence>
<feature type="domain" description="ABC transporter" evidence="7">
    <location>
        <begin position="17"/>
        <end position="254"/>
    </location>
</feature>
<evidence type="ECO:0000259" key="7">
    <source>
        <dbReference type="PROSITE" id="PS50893"/>
    </source>
</evidence>
<dbReference type="InterPro" id="IPR003439">
    <property type="entry name" value="ABC_transporter-like_ATP-bd"/>
</dbReference>
<dbReference type="PANTHER" id="PTHR42794:SF1">
    <property type="entry name" value="HEMIN IMPORT ATP-BINDING PROTEIN HMUV"/>
    <property type="match status" value="1"/>
</dbReference>
<dbReference type="CDD" id="cd03214">
    <property type="entry name" value="ABC_Iron-Siderophores_B12_Hemin"/>
    <property type="match status" value="1"/>
</dbReference>
<evidence type="ECO:0000256" key="1">
    <source>
        <dbReference type="ARBA" id="ARBA00022448"/>
    </source>
</evidence>
<dbReference type="PROSITE" id="PS50893">
    <property type="entry name" value="ABC_TRANSPORTER_2"/>
    <property type="match status" value="1"/>
</dbReference>
<evidence type="ECO:0000256" key="3">
    <source>
        <dbReference type="ARBA" id="ARBA00022741"/>
    </source>
</evidence>
<dbReference type="PROSITE" id="PS00211">
    <property type="entry name" value="ABC_TRANSPORTER_1"/>
    <property type="match status" value="1"/>
</dbReference>
<keyword evidence="5" id="KW-1278">Translocase</keyword>
<comment type="caution">
    <text evidence="8">The sequence shown here is derived from an EMBL/GenBank/DDBJ whole genome shotgun (WGS) entry which is preliminary data.</text>
</comment>
<dbReference type="Proteomes" id="UP001629246">
    <property type="component" value="Unassembled WGS sequence"/>
</dbReference>
<dbReference type="InterPro" id="IPR003593">
    <property type="entry name" value="AAA+_ATPase"/>
</dbReference>
<keyword evidence="2" id="KW-0472">Membrane</keyword>
<name>A0ABW9AAT5_9BURK</name>
<dbReference type="SMART" id="SM00382">
    <property type="entry name" value="AAA"/>
    <property type="match status" value="1"/>
</dbReference>
<evidence type="ECO:0000256" key="5">
    <source>
        <dbReference type="ARBA" id="ARBA00022967"/>
    </source>
</evidence>
<gene>
    <name evidence="8" type="ORF">PQR62_11445</name>
</gene>
<sequence>MNTVINSASKFHQTALLRTGQLRIQHAQRPLIEALNWEVSAGQFWCVLGRNGAGKTSLLNVVAGLAQPAGGRIHLHGKALDAITPHELARVRGLLQQHQIDTFSSSVIDTVLAGRFPWRDSSSWGNNEQDRRVALAALAALNMQQHAQRDVLHLSGGERQRVALATLLTQAPELLLLDEPTSHQDIPAQMTMMRFLRTLAEQQGKALIASCHDINLAARFATHALLLGEGECWQGRVADVLNVANLERVFGSGFERVETVQGAVYLAR</sequence>
<evidence type="ECO:0000256" key="4">
    <source>
        <dbReference type="ARBA" id="ARBA00022840"/>
    </source>
</evidence>
<keyword evidence="9" id="KW-1185">Reference proteome</keyword>
<evidence type="ECO:0000313" key="8">
    <source>
        <dbReference type="EMBL" id="MFL9924883.1"/>
    </source>
</evidence>
<keyword evidence="1" id="KW-0813">Transport</keyword>
<keyword evidence="2" id="KW-1003">Cell membrane</keyword>
<dbReference type="Pfam" id="PF00005">
    <property type="entry name" value="ABC_tran"/>
    <property type="match status" value="1"/>
</dbReference>
<keyword evidence="4 8" id="KW-0067">ATP-binding</keyword>
<dbReference type="Gene3D" id="3.40.50.300">
    <property type="entry name" value="P-loop containing nucleotide triphosphate hydrolases"/>
    <property type="match status" value="1"/>
</dbReference>
<dbReference type="GO" id="GO:0005524">
    <property type="term" value="F:ATP binding"/>
    <property type="evidence" value="ECO:0007669"/>
    <property type="project" value="UniProtKB-KW"/>
</dbReference>
<dbReference type="SUPFAM" id="SSF52540">
    <property type="entry name" value="P-loop containing nucleoside triphosphate hydrolases"/>
    <property type="match status" value="1"/>
</dbReference>
<dbReference type="PANTHER" id="PTHR42794">
    <property type="entry name" value="HEMIN IMPORT ATP-BINDING PROTEIN HMUV"/>
    <property type="match status" value="1"/>
</dbReference>
<reference evidence="8 9" key="1">
    <citation type="journal article" date="2024" name="Chem. Sci.">
        <title>Discovery of megapolipeptins by genome mining of a Burkholderiales bacteria collection.</title>
        <authorList>
            <person name="Paulo B.S."/>
            <person name="Recchia M.J.J."/>
            <person name="Lee S."/>
            <person name="Fergusson C.H."/>
            <person name="Romanowski S.B."/>
            <person name="Hernandez A."/>
            <person name="Krull N."/>
            <person name="Liu D.Y."/>
            <person name="Cavanagh H."/>
            <person name="Bos A."/>
            <person name="Gray C.A."/>
            <person name="Murphy B.T."/>
            <person name="Linington R.G."/>
            <person name="Eustaquio A.S."/>
        </authorList>
    </citation>
    <scope>NUCLEOTIDE SEQUENCE [LARGE SCALE GENOMIC DNA]</scope>
    <source>
        <strain evidence="8 9">RL21-008-BIB-A</strain>
    </source>
</reference>
<evidence type="ECO:0000256" key="2">
    <source>
        <dbReference type="ARBA" id="ARBA00022475"/>
    </source>
</evidence>
<dbReference type="RefSeq" id="WP_408157951.1">
    <property type="nucleotide sequence ID" value="NZ_JAQQFM010000005.1"/>
</dbReference>
<protein>
    <submittedName>
        <fullName evidence="8">ABC transporter ATP-binding protein</fullName>
    </submittedName>
</protein>
<proteinExistence type="predicted"/>
<comment type="function">
    <text evidence="6">Part of the ABC transporter complex HmuTUV involved in hemin import. Responsible for energy coupling to the transport system.</text>
</comment>
<evidence type="ECO:0000313" key="9">
    <source>
        <dbReference type="Proteomes" id="UP001629246"/>
    </source>
</evidence>
<dbReference type="EMBL" id="JAQQFM010000005">
    <property type="protein sequence ID" value="MFL9924883.1"/>
    <property type="molecule type" value="Genomic_DNA"/>
</dbReference>
<keyword evidence="3" id="KW-0547">Nucleotide-binding</keyword>
<accession>A0ABW9AAT5</accession>
<dbReference type="InterPro" id="IPR027417">
    <property type="entry name" value="P-loop_NTPase"/>
</dbReference>
<dbReference type="InterPro" id="IPR017871">
    <property type="entry name" value="ABC_transporter-like_CS"/>
</dbReference>